<evidence type="ECO:0000256" key="8">
    <source>
        <dbReference type="ARBA" id="ARBA00022679"/>
    </source>
</evidence>
<comment type="similarity">
    <text evidence="2 11">Belongs to the LpxB family.</text>
</comment>
<dbReference type="PANTHER" id="PTHR30372:SF4">
    <property type="entry name" value="LIPID-A-DISACCHARIDE SYNTHASE, MITOCHONDRIAL-RELATED"/>
    <property type="match status" value="1"/>
</dbReference>
<gene>
    <name evidence="11 12" type="primary">lpxB</name>
    <name evidence="12" type="ORF">NFC81_05360</name>
</gene>
<evidence type="ECO:0000256" key="6">
    <source>
        <dbReference type="ARBA" id="ARBA00022556"/>
    </source>
</evidence>
<dbReference type="RefSeq" id="WP_304996506.1">
    <property type="nucleotide sequence ID" value="NZ_CP101717.1"/>
</dbReference>
<dbReference type="InterPro" id="IPR003835">
    <property type="entry name" value="Glyco_trans_19"/>
</dbReference>
<organism evidence="12">
    <name type="scientific">Salinispirillum sp. LH 10-3-1</name>
    <dbReference type="NCBI Taxonomy" id="2952525"/>
    <lineage>
        <taxon>Bacteria</taxon>
        <taxon>Pseudomonadati</taxon>
        <taxon>Pseudomonadota</taxon>
        <taxon>Gammaproteobacteria</taxon>
        <taxon>Oceanospirillales</taxon>
        <taxon>Saccharospirillaceae</taxon>
        <taxon>Salinispirillum</taxon>
    </lineage>
</organism>
<dbReference type="EMBL" id="CP101717">
    <property type="protein sequence ID" value="WLD59216.1"/>
    <property type="molecule type" value="Genomic_DNA"/>
</dbReference>
<keyword evidence="6 11" id="KW-0441">Lipid A biosynthesis</keyword>
<evidence type="ECO:0000256" key="5">
    <source>
        <dbReference type="ARBA" id="ARBA00022516"/>
    </source>
</evidence>
<keyword evidence="8 11" id="KW-0808">Transferase</keyword>
<dbReference type="PANTHER" id="PTHR30372">
    <property type="entry name" value="LIPID-A-DISACCHARIDE SYNTHASE"/>
    <property type="match status" value="1"/>
</dbReference>
<protein>
    <recommendedName>
        <fullName evidence="4 11">Lipid-A-disaccharide synthase</fullName>
        <ecNumber evidence="3 11">2.4.1.182</ecNumber>
    </recommendedName>
</protein>
<dbReference type="AlphaFoldDB" id="A0AB38YIM8"/>
<evidence type="ECO:0000256" key="2">
    <source>
        <dbReference type="ARBA" id="ARBA00007868"/>
    </source>
</evidence>
<evidence type="ECO:0000256" key="7">
    <source>
        <dbReference type="ARBA" id="ARBA00022676"/>
    </source>
</evidence>
<keyword evidence="5 11" id="KW-0444">Lipid biosynthesis</keyword>
<sequence length="391" mass="43460">MTVNRPLRVAVIAGEASGDQLGAGLLAALKQRVPDIEFAGVGGSAMQRQGLVCWADQEQLAVMGLFEVLRKLPSLLRLRRRLRQQIIDWKPDLFLGIDAPDFNLPLARMLRVQGLTTAHYVSPSVWAWRQGRVHGIRRSIDLMLTLFPFEGDFYAQHDVPFAFVGHTLADRLPMQPDTAAYRHRLGLTGTEPILGLLPGSRRGEVARIAPDFLAAARLLRQRTPTLRVLIPAANTLRHQELTQLLMPDDADWMTLLEGHSHDVLGASDVVLVASGTATLETALLKKPMVVGYRFSGLTYWVGKFLMRIPWVALPNILARRFVVPELLQGELTPERAADELYDFLHNPERRQQCIECFEDMHKRLGRAADDVAADALLDLIAEKAAEGNAGA</sequence>
<reference evidence="12" key="1">
    <citation type="submission" date="2022-07" db="EMBL/GenBank/DDBJ databases">
        <title>Complete genome sequence of Salinispirillum sp. LH10-3-1 capable of multiple carbohydrate inversion isolated from a soda lake.</title>
        <authorList>
            <person name="Liu J."/>
            <person name="Zhai Y."/>
            <person name="Zhang H."/>
            <person name="Yang H."/>
            <person name="Qu J."/>
            <person name="Li J."/>
        </authorList>
    </citation>
    <scope>NUCLEOTIDE SEQUENCE</scope>
    <source>
        <strain evidence="12">LH 10-3-1</strain>
    </source>
</reference>
<evidence type="ECO:0000256" key="10">
    <source>
        <dbReference type="ARBA" id="ARBA00048975"/>
    </source>
</evidence>
<evidence type="ECO:0000256" key="4">
    <source>
        <dbReference type="ARBA" id="ARBA00020902"/>
    </source>
</evidence>
<dbReference type="SUPFAM" id="SSF53756">
    <property type="entry name" value="UDP-Glycosyltransferase/glycogen phosphorylase"/>
    <property type="match status" value="1"/>
</dbReference>
<keyword evidence="7 11" id="KW-0328">Glycosyltransferase</keyword>
<evidence type="ECO:0000256" key="9">
    <source>
        <dbReference type="ARBA" id="ARBA00023098"/>
    </source>
</evidence>
<comment type="pathway">
    <text evidence="11">Bacterial outer membrane biogenesis; LPS lipid A biosynthesis.</text>
</comment>
<dbReference type="GO" id="GO:0005543">
    <property type="term" value="F:phospholipid binding"/>
    <property type="evidence" value="ECO:0007669"/>
    <property type="project" value="TreeGrafter"/>
</dbReference>
<evidence type="ECO:0000256" key="11">
    <source>
        <dbReference type="HAMAP-Rule" id="MF_00392"/>
    </source>
</evidence>
<dbReference type="Pfam" id="PF02684">
    <property type="entry name" value="LpxB"/>
    <property type="match status" value="1"/>
</dbReference>
<name>A0AB38YIM8_9GAMM</name>
<proteinExistence type="inferred from homology"/>
<dbReference type="NCBIfam" id="TIGR00215">
    <property type="entry name" value="lpxB"/>
    <property type="match status" value="1"/>
</dbReference>
<comment type="function">
    <text evidence="1 11">Condensation of UDP-2,3-diacylglucosamine and 2,3-diacylglucosamine-1-phosphate to form lipid A disaccharide, a precursor of lipid A, a phosphorylated glycolipid that anchors the lipopolysaccharide to the outer membrane of the cell.</text>
</comment>
<dbReference type="EC" id="2.4.1.182" evidence="3 11"/>
<comment type="catalytic activity">
    <reaction evidence="10 11">
        <text>a lipid X + a UDP-2-N,3-O-bis[(3R)-3-hydroxyacyl]-alpha-D-glucosamine = a lipid A disaccharide + UDP + H(+)</text>
        <dbReference type="Rhea" id="RHEA:67828"/>
        <dbReference type="ChEBI" id="CHEBI:15378"/>
        <dbReference type="ChEBI" id="CHEBI:58223"/>
        <dbReference type="ChEBI" id="CHEBI:137748"/>
        <dbReference type="ChEBI" id="CHEBI:176338"/>
        <dbReference type="ChEBI" id="CHEBI:176343"/>
        <dbReference type="EC" id="2.4.1.182"/>
    </reaction>
</comment>
<accession>A0AB38YIM8</accession>
<keyword evidence="9 11" id="KW-0443">Lipid metabolism</keyword>
<dbReference type="GO" id="GO:0009245">
    <property type="term" value="P:lipid A biosynthetic process"/>
    <property type="evidence" value="ECO:0007669"/>
    <property type="project" value="UniProtKB-UniRule"/>
</dbReference>
<dbReference type="GO" id="GO:0008915">
    <property type="term" value="F:lipid-A-disaccharide synthase activity"/>
    <property type="evidence" value="ECO:0007669"/>
    <property type="project" value="UniProtKB-UniRule"/>
</dbReference>
<evidence type="ECO:0000313" key="12">
    <source>
        <dbReference type="EMBL" id="WLD59216.1"/>
    </source>
</evidence>
<evidence type="ECO:0000256" key="3">
    <source>
        <dbReference type="ARBA" id="ARBA00012687"/>
    </source>
</evidence>
<dbReference type="GO" id="GO:0016020">
    <property type="term" value="C:membrane"/>
    <property type="evidence" value="ECO:0007669"/>
    <property type="project" value="GOC"/>
</dbReference>
<evidence type="ECO:0000256" key="1">
    <source>
        <dbReference type="ARBA" id="ARBA00002056"/>
    </source>
</evidence>
<dbReference type="HAMAP" id="MF_00392">
    <property type="entry name" value="LpxB"/>
    <property type="match status" value="1"/>
</dbReference>